<evidence type="ECO:0000259" key="2">
    <source>
        <dbReference type="Pfam" id="PF07716"/>
    </source>
</evidence>
<dbReference type="OrthoDB" id="6236025at2759"/>
<evidence type="ECO:0000256" key="1">
    <source>
        <dbReference type="SAM" id="Coils"/>
    </source>
</evidence>
<sequence length="182" mass="21059">MFVLAVDFSDAHSSIPCPPVYFTVNRQVTTLGHNFITRLIYVMSEQQHRGIPCNLAETALSDPKRPYRRAANAVKSTSRYVNRRDKNNAAVKQFRGRSKNKVQSAEEEIERYTHLTKLFEQQRERLEAARETLETLVQRHVHGEDVTTYAYELINSEVLARATFRQELREQLSDDEVTTEDG</sequence>
<dbReference type="Pfam" id="PF07716">
    <property type="entry name" value="bZIP_2"/>
    <property type="match status" value="1"/>
</dbReference>
<gene>
    <name evidence="3" type="ORF">P879_01778</name>
</gene>
<protein>
    <recommendedName>
        <fullName evidence="2">BZIP domain-containing protein</fullName>
    </recommendedName>
</protein>
<name>A0A8T0DJP5_9TREM</name>
<proteinExistence type="predicted"/>
<evidence type="ECO:0000313" key="3">
    <source>
        <dbReference type="EMBL" id="KAF8568095.1"/>
    </source>
</evidence>
<dbReference type="GO" id="GO:0003700">
    <property type="term" value="F:DNA-binding transcription factor activity"/>
    <property type="evidence" value="ECO:0007669"/>
    <property type="project" value="InterPro"/>
</dbReference>
<comment type="caution">
    <text evidence="3">The sequence shown here is derived from an EMBL/GenBank/DDBJ whole genome shotgun (WGS) entry which is preliminary data.</text>
</comment>
<dbReference type="Proteomes" id="UP000699462">
    <property type="component" value="Unassembled WGS sequence"/>
</dbReference>
<organism evidence="3 4">
    <name type="scientific">Paragonimus westermani</name>
    <dbReference type="NCBI Taxonomy" id="34504"/>
    <lineage>
        <taxon>Eukaryota</taxon>
        <taxon>Metazoa</taxon>
        <taxon>Spiralia</taxon>
        <taxon>Lophotrochozoa</taxon>
        <taxon>Platyhelminthes</taxon>
        <taxon>Trematoda</taxon>
        <taxon>Digenea</taxon>
        <taxon>Plagiorchiida</taxon>
        <taxon>Troglotremata</taxon>
        <taxon>Troglotrematidae</taxon>
        <taxon>Paragonimus</taxon>
    </lineage>
</organism>
<evidence type="ECO:0000313" key="4">
    <source>
        <dbReference type="Proteomes" id="UP000699462"/>
    </source>
</evidence>
<dbReference type="EMBL" id="JTDF01003103">
    <property type="protein sequence ID" value="KAF8568095.1"/>
    <property type="molecule type" value="Genomic_DNA"/>
</dbReference>
<keyword evidence="4" id="KW-1185">Reference proteome</keyword>
<feature type="coiled-coil region" evidence="1">
    <location>
        <begin position="95"/>
        <end position="139"/>
    </location>
</feature>
<dbReference type="Gene3D" id="1.20.5.170">
    <property type="match status" value="1"/>
</dbReference>
<keyword evidence="1" id="KW-0175">Coiled coil</keyword>
<dbReference type="AlphaFoldDB" id="A0A8T0DJP5"/>
<feature type="domain" description="BZIP" evidence="2">
    <location>
        <begin position="79"/>
        <end position="127"/>
    </location>
</feature>
<dbReference type="InterPro" id="IPR004827">
    <property type="entry name" value="bZIP"/>
</dbReference>
<accession>A0A8T0DJP5</accession>
<reference evidence="3 4" key="1">
    <citation type="submission" date="2019-07" db="EMBL/GenBank/DDBJ databases">
        <title>Annotation for the trematode Paragonimus westermani.</title>
        <authorList>
            <person name="Choi Y.-J."/>
        </authorList>
    </citation>
    <scope>NUCLEOTIDE SEQUENCE [LARGE SCALE GENOMIC DNA]</scope>
    <source>
        <strain evidence="3">180907_Pwestermani</strain>
    </source>
</reference>